<dbReference type="InterPro" id="IPR027267">
    <property type="entry name" value="AH/BAR_dom_sf"/>
</dbReference>
<dbReference type="EMBL" id="UYRU01058666">
    <property type="protein sequence ID" value="VDN14236.1"/>
    <property type="molecule type" value="Genomic_DNA"/>
</dbReference>
<keyword evidence="3" id="KW-1185">Reference proteome</keyword>
<dbReference type="Proteomes" id="UP000281553">
    <property type="component" value="Unassembled WGS sequence"/>
</dbReference>
<sequence length="109" mass="12206">MLAFAHEEPSSIDASCYSTTSGASSSVQANFVQQDLICKQRALESLERNCLKRTVVEERRRFTEFTTCLEPVLKYPPFPHLAHCISHPHLLSRFSSAHGNRLDNSIVGS</sequence>
<accession>A0A3P7P857</accession>
<evidence type="ECO:0000256" key="1">
    <source>
        <dbReference type="SAM" id="MobiDB-lite"/>
    </source>
</evidence>
<reference evidence="2 3" key="1">
    <citation type="submission" date="2018-11" db="EMBL/GenBank/DDBJ databases">
        <authorList>
            <consortium name="Pathogen Informatics"/>
        </authorList>
    </citation>
    <scope>NUCLEOTIDE SEQUENCE [LARGE SCALE GENOMIC DNA]</scope>
</reference>
<dbReference type="Gene3D" id="1.20.1270.60">
    <property type="entry name" value="Arfaptin homology (AH) domain/BAR domain"/>
    <property type="match status" value="1"/>
</dbReference>
<evidence type="ECO:0000313" key="2">
    <source>
        <dbReference type="EMBL" id="VDN14236.1"/>
    </source>
</evidence>
<name>A0A3P7P857_DIBLA</name>
<feature type="region of interest" description="Disordered" evidence="1">
    <location>
        <begin position="1"/>
        <end position="22"/>
    </location>
</feature>
<gene>
    <name evidence="2" type="ORF">DILT_LOCUS10067</name>
</gene>
<protein>
    <submittedName>
        <fullName evidence="2">Uncharacterized protein</fullName>
    </submittedName>
</protein>
<evidence type="ECO:0000313" key="3">
    <source>
        <dbReference type="Proteomes" id="UP000281553"/>
    </source>
</evidence>
<organism evidence="2 3">
    <name type="scientific">Dibothriocephalus latus</name>
    <name type="common">Fish tapeworm</name>
    <name type="synonym">Diphyllobothrium latum</name>
    <dbReference type="NCBI Taxonomy" id="60516"/>
    <lineage>
        <taxon>Eukaryota</taxon>
        <taxon>Metazoa</taxon>
        <taxon>Spiralia</taxon>
        <taxon>Lophotrochozoa</taxon>
        <taxon>Platyhelminthes</taxon>
        <taxon>Cestoda</taxon>
        <taxon>Eucestoda</taxon>
        <taxon>Diphyllobothriidea</taxon>
        <taxon>Diphyllobothriidae</taxon>
        <taxon>Dibothriocephalus</taxon>
    </lineage>
</organism>
<proteinExistence type="predicted"/>
<dbReference type="AlphaFoldDB" id="A0A3P7P857"/>